<accession>A0A7T9DKG2</accession>
<dbReference type="InterPro" id="IPR008991">
    <property type="entry name" value="Translation_prot_SH3-like_sf"/>
</dbReference>
<dbReference type="SUPFAM" id="SSF50104">
    <property type="entry name" value="Translation proteins SH3-like domain"/>
    <property type="match status" value="1"/>
</dbReference>
<organism evidence="1">
    <name type="scientific">Candidatus Iainarchaeum sp</name>
    <dbReference type="NCBI Taxonomy" id="3101447"/>
    <lineage>
        <taxon>Archaea</taxon>
        <taxon>Candidatus Iainarchaeota</taxon>
        <taxon>Candidatus Iainarchaeia</taxon>
        <taxon>Candidatus Iainarchaeales</taxon>
        <taxon>Candidatus Iainarchaeaceae</taxon>
        <taxon>Candidatus Iainarchaeum</taxon>
    </lineage>
</organism>
<evidence type="ECO:0000313" key="1">
    <source>
        <dbReference type="EMBL" id="QQR92980.1"/>
    </source>
</evidence>
<evidence type="ECO:0008006" key="2">
    <source>
        <dbReference type="Google" id="ProtNLM"/>
    </source>
</evidence>
<proteinExistence type="predicted"/>
<gene>
    <name evidence="1" type="ORF">IPJ89_01910</name>
</gene>
<reference evidence="1" key="1">
    <citation type="submission" date="2020-11" db="EMBL/GenBank/DDBJ databases">
        <title>Connecting structure to function with the recovery of over 1000 high-quality activated sludge metagenome-assembled genomes encoding full-length rRNA genes using long-read sequencing.</title>
        <authorList>
            <person name="Singleton C.M."/>
            <person name="Petriglieri F."/>
            <person name="Kristensen J.M."/>
            <person name="Kirkegaard R.H."/>
            <person name="Michaelsen T.Y."/>
            <person name="Andersen M.H."/>
            <person name="Karst S.M."/>
            <person name="Dueholm M.S."/>
            <person name="Nielsen P.H."/>
            <person name="Albertsen M."/>
        </authorList>
    </citation>
    <scope>NUCLEOTIDE SEQUENCE</scope>
    <source>
        <strain evidence="1">Fred_18-Q3-R57-64_BAT3C.431</strain>
    </source>
</reference>
<dbReference type="AlphaFoldDB" id="A0A7T9DKG2"/>
<name>A0A7T9DKG2_9ARCH</name>
<dbReference type="Proteomes" id="UP000596004">
    <property type="component" value="Chromosome"/>
</dbReference>
<dbReference type="InterPro" id="IPR014722">
    <property type="entry name" value="Rib_uL2_dom2"/>
</dbReference>
<dbReference type="Gene3D" id="2.30.30.30">
    <property type="match status" value="1"/>
</dbReference>
<sequence>MAAFETGSICFRTKGKNAGEKVVVIEAAKKGMVVVEGVRSKKGKANIMHLWPTGKKVQLGNAFTKKELKAAFEQAGV</sequence>
<dbReference type="EMBL" id="CP064981">
    <property type="protein sequence ID" value="QQR92980.1"/>
    <property type="molecule type" value="Genomic_DNA"/>
</dbReference>
<protein>
    <recommendedName>
        <fullName evidence="2">50S ribosomal protein L14e</fullName>
    </recommendedName>
</protein>